<dbReference type="PRINTS" id="PR01576">
    <property type="entry name" value="PDEFORMYLASE"/>
</dbReference>
<dbReference type="Proteomes" id="UP000003303">
    <property type="component" value="Unassembled WGS sequence"/>
</dbReference>
<dbReference type="NCBIfam" id="TIGR00079">
    <property type="entry name" value="pept_deformyl"/>
    <property type="match status" value="1"/>
</dbReference>
<comment type="function">
    <text evidence="4">Removes the formyl group from the N-terminal Met of newly synthesized proteins. Requires at least a dipeptide for an efficient rate of reaction. N-terminal L-methionine is a prerequisite for activity but the enzyme has broad specificity at other positions.</text>
</comment>
<dbReference type="Pfam" id="PF01327">
    <property type="entry name" value="Pep_deformylase"/>
    <property type="match status" value="1"/>
</dbReference>
<reference evidence="5 6" key="1">
    <citation type="submission" date="2009-04" db="EMBL/GenBank/DDBJ databases">
        <authorList>
            <person name="Sebastian Y."/>
            <person name="Madupu R."/>
            <person name="Durkin A.S."/>
            <person name="Torralba M."/>
            <person name="Methe B."/>
            <person name="Sutton G.G."/>
            <person name="Strausberg R.L."/>
            <person name="Nelson K.E."/>
        </authorList>
    </citation>
    <scope>NUCLEOTIDE SEQUENCE [LARGE SCALE GENOMIC DNA]</scope>
    <source>
        <strain evidence="5 6">60-3</strain>
    </source>
</reference>
<dbReference type="PANTHER" id="PTHR10458:SF22">
    <property type="entry name" value="PEPTIDE DEFORMYLASE"/>
    <property type="match status" value="1"/>
</dbReference>
<evidence type="ECO:0000313" key="5">
    <source>
        <dbReference type="EMBL" id="EEK17219.1"/>
    </source>
</evidence>
<protein>
    <recommendedName>
        <fullName evidence="4">Peptide deformylase</fullName>
        <shortName evidence="4">PDF</shortName>
        <ecNumber evidence="4">3.5.1.88</ecNumber>
    </recommendedName>
    <alternativeName>
        <fullName evidence="4">Polypeptide deformylase</fullName>
    </alternativeName>
</protein>
<dbReference type="GO" id="GO:0042586">
    <property type="term" value="F:peptide deformylase activity"/>
    <property type="evidence" value="ECO:0007669"/>
    <property type="project" value="UniProtKB-UniRule"/>
</dbReference>
<dbReference type="CDD" id="cd00487">
    <property type="entry name" value="Pep_deformylase"/>
    <property type="match status" value="1"/>
</dbReference>
<dbReference type="STRING" id="596327.PORUE0001_1127"/>
<comment type="similarity">
    <text evidence="1 4">Belongs to the polypeptide deformylase family.</text>
</comment>
<accession>C2MAP8</accession>
<feature type="active site" evidence="4">
    <location>
        <position position="143"/>
    </location>
</feature>
<dbReference type="InterPro" id="IPR023635">
    <property type="entry name" value="Peptide_deformylase"/>
</dbReference>
<dbReference type="OrthoDB" id="9784988at2"/>
<dbReference type="eggNOG" id="COG0242">
    <property type="taxonomic scope" value="Bacteria"/>
</dbReference>
<evidence type="ECO:0000256" key="2">
    <source>
        <dbReference type="ARBA" id="ARBA00022723"/>
    </source>
</evidence>
<evidence type="ECO:0000256" key="3">
    <source>
        <dbReference type="ARBA" id="ARBA00022801"/>
    </source>
</evidence>
<keyword evidence="4" id="KW-0648">Protein biosynthesis</keyword>
<dbReference type="SUPFAM" id="SSF56420">
    <property type="entry name" value="Peptide deformylase"/>
    <property type="match status" value="1"/>
</dbReference>
<comment type="cofactor">
    <cofactor evidence="4">
        <name>Fe(2+)</name>
        <dbReference type="ChEBI" id="CHEBI:29033"/>
    </cofactor>
    <text evidence="4">Binds 1 Fe(2+) ion.</text>
</comment>
<dbReference type="GO" id="GO:0046872">
    <property type="term" value="F:metal ion binding"/>
    <property type="evidence" value="ECO:0007669"/>
    <property type="project" value="UniProtKB-KW"/>
</dbReference>
<comment type="catalytic activity">
    <reaction evidence="4">
        <text>N-terminal N-formyl-L-methionyl-[peptide] + H2O = N-terminal L-methionyl-[peptide] + formate</text>
        <dbReference type="Rhea" id="RHEA:24420"/>
        <dbReference type="Rhea" id="RHEA-COMP:10639"/>
        <dbReference type="Rhea" id="RHEA-COMP:10640"/>
        <dbReference type="ChEBI" id="CHEBI:15377"/>
        <dbReference type="ChEBI" id="CHEBI:15740"/>
        <dbReference type="ChEBI" id="CHEBI:49298"/>
        <dbReference type="ChEBI" id="CHEBI:64731"/>
        <dbReference type="EC" id="3.5.1.88"/>
    </reaction>
</comment>
<keyword evidence="6" id="KW-1185">Reference proteome</keyword>
<dbReference type="Gene3D" id="3.90.45.10">
    <property type="entry name" value="Peptide deformylase"/>
    <property type="match status" value="1"/>
</dbReference>
<dbReference type="InterPro" id="IPR036821">
    <property type="entry name" value="Peptide_deformylase_sf"/>
</dbReference>
<dbReference type="HAMAP" id="MF_00163">
    <property type="entry name" value="Pep_deformylase"/>
    <property type="match status" value="1"/>
</dbReference>
<dbReference type="AlphaFoldDB" id="C2MAP8"/>
<keyword evidence="2 4" id="KW-0479">Metal-binding</keyword>
<name>C2MAP8_9PORP</name>
<evidence type="ECO:0000256" key="4">
    <source>
        <dbReference type="HAMAP-Rule" id="MF_00163"/>
    </source>
</evidence>
<dbReference type="EMBL" id="ACLR01000111">
    <property type="protein sequence ID" value="EEK17219.1"/>
    <property type="molecule type" value="Genomic_DNA"/>
</dbReference>
<organism evidence="5 6">
    <name type="scientific">Porphyromonas uenonis 60-3</name>
    <dbReference type="NCBI Taxonomy" id="596327"/>
    <lineage>
        <taxon>Bacteria</taxon>
        <taxon>Pseudomonadati</taxon>
        <taxon>Bacteroidota</taxon>
        <taxon>Bacteroidia</taxon>
        <taxon>Bacteroidales</taxon>
        <taxon>Porphyromonadaceae</taxon>
        <taxon>Porphyromonas</taxon>
    </lineage>
</organism>
<comment type="caution">
    <text evidence="5">The sequence shown here is derived from an EMBL/GenBank/DDBJ whole genome shotgun (WGS) entry which is preliminary data.</text>
</comment>
<sequence length="188" mass="21456">MAKTLPIYLYGQPVLRNMSEDITPDYPNLSELIADMWQTMYESDGIGLAAPQIGRNIRLQVIDATPLEDEYPECATLKLVMINAHMQSLSEDTCSEAEGCLSLPGINERVVRPKSIVVDYMNEQFEPQRLELSGYAARVVQHEYDHLDGKLFVDHISAMRKRLIKKKLQHIVDGRIRVGYPVMRNTIH</sequence>
<dbReference type="NCBIfam" id="NF001159">
    <property type="entry name" value="PRK00150.1-3"/>
    <property type="match status" value="1"/>
</dbReference>
<feature type="binding site" evidence="4">
    <location>
        <position position="146"/>
    </location>
    <ligand>
        <name>Fe cation</name>
        <dbReference type="ChEBI" id="CHEBI:24875"/>
    </ligand>
</feature>
<dbReference type="RefSeq" id="WP_007364975.1">
    <property type="nucleotide sequence ID" value="NZ_ACLR01000111.1"/>
</dbReference>
<keyword evidence="4" id="KW-0408">Iron</keyword>
<dbReference type="EC" id="3.5.1.88" evidence="4"/>
<evidence type="ECO:0000256" key="1">
    <source>
        <dbReference type="ARBA" id="ARBA00010759"/>
    </source>
</evidence>
<dbReference type="PANTHER" id="PTHR10458">
    <property type="entry name" value="PEPTIDE DEFORMYLASE"/>
    <property type="match status" value="1"/>
</dbReference>
<feature type="binding site" evidence="4">
    <location>
        <position position="100"/>
    </location>
    <ligand>
        <name>Fe cation</name>
        <dbReference type="ChEBI" id="CHEBI:24875"/>
    </ligand>
</feature>
<keyword evidence="3 4" id="KW-0378">Hydrolase</keyword>
<gene>
    <name evidence="4 5" type="primary">def</name>
    <name evidence="5" type="ORF">PORUE0001_1127</name>
</gene>
<evidence type="ECO:0000313" key="6">
    <source>
        <dbReference type="Proteomes" id="UP000003303"/>
    </source>
</evidence>
<dbReference type="GO" id="GO:0006412">
    <property type="term" value="P:translation"/>
    <property type="evidence" value="ECO:0007669"/>
    <property type="project" value="UniProtKB-UniRule"/>
</dbReference>
<feature type="binding site" evidence="4">
    <location>
        <position position="142"/>
    </location>
    <ligand>
        <name>Fe cation</name>
        <dbReference type="ChEBI" id="CHEBI:24875"/>
    </ligand>
</feature>
<proteinExistence type="inferred from homology"/>
<dbReference type="PIRSF" id="PIRSF004749">
    <property type="entry name" value="Pep_def"/>
    <property type="match status" value="1"/>
</dbReference>